<dbReference type="FunFam" id="1.20.120.420:FF:000003">
    <property type="entry name" value="Methylthioribose-1-phosphate isomerase"/>
    <property type="match status" value="1"/>
</dbReference>
<dbReference type="PANTHER" id="PTHR43475">
    <property type="entry name" value="METHYLTHIORIBOSE-1-PHOSPHATE ISOMERASE"/>
    <property type="match status" value="1"/>
</dbReference>
<dbReference type="GO" id="GO:0005737">
    <property type="term" value="C:cytoplasm"/>
    <property type="evidence" value="ECO:0007669"/>
    <property type="project" value="UniProtKB-SubCell"/>
</dbReference>
<evidence type="ECO:0000256" key="5">
    <source>
        <dbReference type="ARBA" id="ARBA00023242"/>
    </source>
</evidence>
<dbReference type="InterPro" id="IPR027363">
    <property type="entry name" value="M1Pi_N"/>
</dbReference>
<dbReference type="HAMAP" id="MF_01678">
    <property type="entry name" value="Salvage_MtnA"/>
    <property type="match status" value="1"/>
</dbReference>
<dbReference type="KEGG" id="dqu:106745921"/>
<comment type="pathway">
    <text evidence="6">Amino-acid biosynthesis; L-methionine biosynthesis via salvage pathway; L-methionine from S-methyl-5-thio-alpha-D-ribose 1-phosphate: step 1/6.</text>
</comment>
<protein>
    <recommendedName>
        <fullName evidence="6">Methylthioribose-1-phosphate isomerase</fullName>
        <shortName evidence="6">M1Pi</shortName>
        <shortName evidence="6">MTR-1-P isomerase</shortName>
        <ecNumber evidence="6">5.3.1.23</ecNumber>
    </recommendedName>
    <alternativeName>
        <fullName evidence="6">S-methyl-5-thioribose-1-phosphate isomerase</fullName>
    </alternativeName>
    <alternativeName>
        <fullName evidence="6">Translation initiation factor eIF-2B subunit alpha/beta/delta-like protein</fullName>
    </alternativeName>
</protein>
<dbReference type="NCBIfam" id="NF004326">
    <property type="entry name" value="PRK05720.1"/>
    <property type="match status" value="1"/>
</dbReference>
<dbReference type="Gene3D" id="3.40.50.10470">
    <property type="entry name" value="Translation initiation factor eif-2b, domain 2"/>
    <property type="match status" value="1"/>
</dbReference>
<keyword evidence="4 6" id="KW-0413">Isomerase</keyword>
<evidence type="ECO:0000256" key="4">
    <source>
        <dbReference type="ARBA" id="ARBA00023235"/>
    </source>
</evidence>
<feature type="compositionally biased region" description="Basic residues" evidence="7">
    <location>
        <begin position="1"/>
        <end position="22"/>
    </location>
</feature>
<evidence type="ECO:0000256" key="2">
    <source>
        <dbReference type="ARBA" id="ARBA00022605"/>
    </source>
</evidence>
<dbReference type="UniPathway" id="UPA00904">
    <property type="reaction ID" value="UER00874"/>
</dbReference>
<dbReference type="FunFam" id="3.40.50.10470:FF:000003">
    <property type="entry name" value="Methylthioribose-1-phosphate isomerase"/>
    <property type="match status" value="1"/>
</dbReference>
<dbReference type="SUPFAM" id="SSF100950">
    <property type="entry name" value="NagB/RpiA/CoA transferase-like"/>
    <property type="match status" value="1"/>
</dbReference>
<comment type="similarity">
    <text evidence="6">Belongs to the eIF-2B alpha/beta/delta subunits family. MtnA subfamily.</text>
</comment>
<dbReference type="RefSeq" id="XP_014477426.1">
    <property type="nucleotide sequence ID" value="XM_014621940.1"/>
</dbReference>
<dbReference type="Gene3D" id="1.20.120.420">
    <property type="entry name" value="translation initiation factor eif-2b, domain 1"/>
    <property type="match status" value="1"/>
</dbReference>
<feature type="region of interest" description="Disordered" evidence="7">
    <location>
        <begin position="1"/>
        <end position="59"/>
    </location>
</feature>
<reference evidence="9" key="1">
    <citation type="submission" date="2025-08" db="UniProtKB">
        <authorList>
            <consortium name="RefSeq"/>
        </authorList>
    </citation>
    <scope>IDENTIFICATION</scope>
</reference>
<keyword evidence="5 6" id="KW-0539">Nucleus</keyword>
<evidence type="ECO:0000256" key="7">
    <source>
        <dbReference type="SAM" id="MobiDB-lite"/>
    </source>
</evidence>
<keyword evidence="8" id="KW-1185">Reference proteome</keyword>
<evidence type="ECO:0000313" key="8">
    <source>
        <dbReference type="Proteomes" id="UP000515204"/>
    </source>
</evidence>
<evidence type="ECO:0000256" key="6">
    <source>
        <dbReference type="HAMAP-Rule" id="MF_03119"/>
    </source>
</evidence>
<dbReference type="GO" id="GO:0005634">
    <property type="term" value="C:nucleus"/>
    <property type="evidence" value="ECO:0007669"/>
    <property type="project" value="UniProtKB-SubCell"/>
</dbReference>
<dbReference type="AlphaFoldDB" id="A0A6P3XG75"/>
<dbReference type="OrthoDB" id="2461at2759"/>
<gene>
    <name evidence="9" type="primary">LOC106745921</name>
</gene>
<dbReference type="InterPro" id="IPR042529">
    <property type="entry name" value="IF_2B-like_C"/>
</dbReference>
<name>A0A6P3XG75_DINQU</name>
<dbReference type="InterPro" id="IPR037171">
    <property type="entry name" value="NagB/RpiA_transferase-like"/>
</dbReference>
<feature type="site" description="Transition state stabilizer" evidence="6">
    <location>
        <position position="268"/>
    </location>
</feature>
<dbReference type="Proteomes" id="UP000515204">
    <property type="component" value="Unplaced"/>
</dbReference>
<dbReference type="Pfam" id="PF01008">
    <property type="entry name" value="IF-2B"/>
    <property type="match status" value="1"/>
</dbReference>
<proteinExistence type="inferred from homology"/>
<dbReference type="PANTHER" id="PTHR43475:SF1">
    <property type="entry name" value="METHYLTHIORIBOSE-1-PHOSPHATE ISOMERASE"/>
    <property type="match status" value="1"/>
</dbReference>
<keyword evidence="1 6" id="KW-0963">Cytoplasm</keyword>
<dbReference type="InterPro" id="IPR011559">
    <property type="entry name" value="Initiation_fac_2B_a/b/d"/>
</dbReference>
<dbReference type="GO" id="GO:0046523">
    <property type="term" value="F:S-methyl-5-thioribose-1-phosphate isomerase activity"/>
    <property type="evidence" value="ECO:0007669"/>
    <property type="project" value="UniProtKB-UniRule"/>
</dbReference>
<sequence length="463" mass="50812">MKKRKSTAWSRAARKRDRRKRERERESGCDSAPADGGASPRRFTSSPPRYNVSPGSDQCRPALRLRSLKSKGRRSPSGQVDSLLFSATLVGLARATHDVISAMTLQAITWDNGRLEILDQTLLPETTRSVLISGVEDGWHAINKMQVRGAPAIAIVGCLSLAAEILPENITDKKRFRHEVEGKLNYLVSARPTAVNMKTAADELITLVNSLSENDKVTACEMKDRFINTIVAMLEKDVADNQAIGNYGADEILRSVPGDSFIRILTHCNTGSLATAGYGTALGVIRSLRKRKKLDHVYCTETRPYNQGARLTAYELVHDKIPATLICDDMVAALLKSKQITAVVVGADRVAASGDTANKIGTYQIAILAKHHGVPFYVAAPRTSIDFAIASGDQIVIEERPEREMTHIKEQRIAAPGIQCWNPAFDVTPAHLIAGIITEVGVYRPPELIRLSTEENLERTRIS</sequence>
<comment type="catalytic activity">
    <reaction evidence="6">
        <text>5-(methylsulfanyl)-alpha-D-ribose 1-phosphate = 5-(methylsulfanyl)-D-ribulose 1-phosphate</text>
        <dbReference type="Rhea" id="RHEA:19989"/>
        <dbReference type="ChEBI" id="CHEBI:58533"/>
        <dbReference type="ChEBI" id="CHEBI:58548"/>
        <dbReference type="EC" id="5.3.1.23"/>
    </reaction>
</comment>
<evidence type="ECO:0000256" key="1">
    <source>
        <dbReference type="ARBA" id="ARBA00022490"/>
    </source>
</evidence>
<feature type="active site" description="Proton donor" evidence="6">
    <location>
        <position position="348"/>
    </location>
</feature>
<keyword evidence="2 6" id="KW-0028">Amino-acid biosynthesis</keyword>
<comment type="subcellular location">
    <subcellularLocation>
        <location evidence="6">Cytoplasm</location>
    </subcellularLocation>
    <subcellularLocation>
        <location evidence="6">Nucleus</location>
    </subcellularLocation>
</comment>
<dbReference type="GeneID" id="106745921"/>
<organism evidence="8 9">
    <name type="scientific">Dinoponera quadriceps</name>
    <name type="common">South American ant</name>
    <dbReference type="NCBI Taxonomy" id="609295"/>
    <lineage>
        <taxon>Eukaryota</taxon>
        <taxon>Metazoa</taxon>
        <taxon>Ecdysozoa</taxon>
        <taxon>Arthropoda</taxon>
        <taxon>Hexapoda</taxon>
        <taxon>Insecta</taxon>
        <taxon>Pterygota</taxon>
        <taxon>Neoptera</taxon>
        <taxon>Endopterygota</taxon>
        <taxon>Hymenoptera</taxon>
        <taxon>Apocrita</taxon>
        <taxon>Aculeata</taxon>
        <taxon>Formicoidea</taxon>
        <taxon>Formicidae</taxon>
        <taxon>Ponerinae</taxon>
        <taxon>Ponerini</taxon>
        <taxon>Dinoponera</taxon>
    </lineage>
</organism>
<keyword evidence="3 6" id="KW-0486">Methionine biosynthesis</keyword>
<dbReference type="NCBIfam" id="TIGR00524">
    <property type="entry name" value="eIF-2B_rel"/>
    <property type="match status" value="1"/>
</dbReference>
<dbReference type="EC" id="5.3.1.23" evidence="6"/>
<dbReference type="NCBIfam" id="TIGR00512">
    <property type="entry name" value="salvage_mtnA"/>
    <property type="match status" value="1"/>
</dbReference>
<evidence type="ECO:0000256" key="3">
    <source>
        <dbReference type="ARBA" id="ARBA00023167"/>
    </source>
</evidence>
<dbReference type="InterPro" id="IPR005251">
    <property type="entry name" value="IF-M1Pi"/>
</dbReference>
<dbReference type="GO" id="GO:0019509">
    <property type="term" value="P:L-methionine salvage from methylthioadenosine"/>
    <property type="evidence" value="ECO:0007669"/>
    <property type="project" value="UniProtKB-UniRule"/>
</dbReference>
<feature type="compositionally biased region" description="Polar residues" evidence="7">
    <location>
        <begin position="42"/>
        <end position="56"/>
    </location>
</feature>
<dbReference type="InterPro" id="IPR000649">
    <property type="entry name" value="IF-2B-related"/>
</dbReference>
<evidence type="ECO:0000313" key="9">
    <source>
        <dbReference type="RefSeq" id="XP_014477426.1"/>
    </source>
</evidence>
<accession>A0A6P3XG75</accession>
<comment type="function">
    <text evidence="6">Catalyzes the interconversion of methylthioribose-1-phosphate (MTR-1-P) into methylthioribulose-1-phosphate (MTRu-1-P).</text>
</comment>